<keyword evidence="1" id="KW-0732">Signal</keyword>
<evidence type="ECO:0008006" key="4">
    <source>
        <dbReference type="Google" id="ProtNLM"/>
    </source>
</evidence>
<evidence type="ECO:0000313" key="2">
    <source>
        <dbReference type="EMBL" id="QDE72108.1"/>
    </source>
</evidence>
<dbReference type="InterPro" id="IPR015943">
    <property type="entry name" value="WD40/YVTN_repeat-like_dom_sf"/>
</dbReference>
<dbReference type="EMBL" id="CP017174">
    <property type="protein sequence ID" value="QDE72108.1"/>
    <property type="molecule type" value="Genomic_DNA"/>
</dbReference>
<organism evidence="2 3">
    <name type="scientific">Myxococcus xanthus</name>
    <dbReference type="NCBI Taxonomy" id="34"/>
    <lineage>
        <taxon>Bacteria</taxon>
        <taxon>Pseudomonadati</taxon>
        <taxon>Myxococcota</taxon>
        <taxon>Myxococcia</taxon>
        <taxon>Myxococcales</taxon>
        <taxon>Cystobacterineae</taxon>
        <taxon>Myxococcaceae</taxon>
        <taxon>Myxococcus</taxon>
    </lineage>
</organism>
<gene>
    <name evidence="2" type="ORF">BHS09_36890</name>
</gene>
<feature type="signal peptide" evidence="1">
    <location>
        <begin position="1"/>
        <end position="19"/>
    </location>
</feature>
<dbReference type="Gene3D" id="2.130.10.10">
    <property type="entry name" value="YVTN repeat-like/Quinoprotein amine dehydrogenase"/>
    <property type="match status" value="1"/>
</dbReference>
<dbReference type="Pfam" id="PF08309">
    <property type="entry name" value="LVIVD"/>
    <property type="match status" value="1"/>
</dbReference>
<evidence type="ECO:0000256" key="1">
    <source>
        <dbReference type="SAM" id="SignalP"/>
    </source>
</evidence>
<dbReference type="Proteomes" id="UP000320179">
    <property type="component" value="Chromosome"/>
</dbReference>
<dbReference type="InterPro" id="IPR013211">
    <property type="entry name" value="LVIVD"/>
</dbReference>
<reference evidence="2 3" key="1">
    <citation type="journal article" date="2019" name="Science">
        <title>Social genes are selection hotspots in kin groups of a soil microbe.</title>
        <authorList>
            <person name="Wielgoss S."/>
            <person name="Wolfensberger R."/>
            <person name="Sun L."/>
            <person name="Fiegna F."/>
            <person name="Velicer G.J."/>
        </authorList>
    </citation>
    <scope>NUCLEOTIDE SEQUENCE [LARGE SCALE GENOMIC DNA]</scope>
    <source>
        <strain evidence="2 3">MC3.5.9c15</strain>
    </source>
</reference>
<accession>A0AAE6G752</accession>
<sequence length="547" mass="59965">MRAPILLLQRLHLMSVRIACPLLTLVCAVSLSACSSSEPPPPTPPPEPPAYTGPWAVLPEMGEWVDPGAFESCPAQTSQAACNAPETLVMPDCDFGSLAGLERQGAIYRAEIRYETQVQPGTVQVLPENGGFQFDASGQPMSVMGRNPHAATMNGERFFISSGPTSQTNLQDRYTFIGCHAQGPRSLTGCVLWCRGSTLRHSGSFRAERMTWREGEPESANLQLLSEMPVGLDTPVDVYVTHGHAYVVAIDRRGVGGGLAVFNVSNPYIPVQQTVIRFGHSDYWNAVWARDNALYVGSARSGLLVFDLADPRLPAFVRNHPSGGGPVDVHTLFVDGNRLYAMSPSHKQTIIFDITQPLEPQLLTRFTYPRSAGYPHDAFAYEGRLYINHLDDGFLIAGLDGETPELLGRYTYPHAFSHANAVGTFNGRTVAFEGGETMGSHIRVLDVTDPANIVKIGEYRLRGLTSVHNMLLVGTRLYVAYYHEGVRVLDVSNPSQPREIAYYNTFRESDPNRTDKLTDGAIGIRVPGDGRIYVVDTSRGLLIFNEP</sequence>
<dbReference type="PROSITE" id="PS51257">
    <property type="entry name" value="PROKAR_LIPOPROTEIN"/>
    <property type="match status" value="1"/>
</dbReference>
<dbReference type="AlphaFoldDB" id="A0AAE6G752"/>
<dbReference type="InterPro" id="IPR011047">
    <property type="entry name" value="Quinoprotein_ADH-like_sf"/>
</dbReference>
<dbReference type="SUPFAM" id="SSF50998">
    <property type="entry name" value="Quinoprotein alcohol dehydrogenase-like"/>
    <property type="match status" value="1"/>
</dbReference>
<evidence type="ECO:0000313" key="3">
    <source>
        <dbReference type="Proteomes" id="UP000320179"/>
    </source>
</evidence>
<protein>
    <recommendedName>
        <fullName evidence="4">Lipoprotein</fullName>
    </recommendedName>
</protein>
<name>A0AAE6G752_MYXXA</name>
<proteinExistence type="predicted"/>
<dbReference type="RefSeq" id="WP_140800506.1">
    <property type="nucleotide sequence ID" value="NZ_CP017173.1"/>
</dbReference>
<feature type="chain" id="PRO_5041924582" description="Lipoprotein" evidence="1">
    <location>
        <begin position="20"/>
        <end position="547"/>
    </location>
</feature>